<proteinExistence type="inferred from homology"/>
<evidence type="ECO:0000256" key="4">
    <source>
        <dbReference type="RuleBase" id="RU003476"/>
    </source>
</evidence>
<reference evidence="6 7" key="1">
    <citation type="journal article" date="2019" name="Nat. Commun.">
        <title>The antimicrobial potential of Streptomyces from insect microbiomes.</title>
        <authorList>
            <person name="Chevrette M.G."/>
            <person name="Carlson C.M."/>
            <person name="Ortega H.E."/>
            <person name="Thomas C."/>
            <person name="Ananiev G.E."/>
            <person name="Barns K.J."/>
            <person name="Book A.J."/>
            <person name="Cagnazzo J."/>
            <person name="Carlos C."/>
            <person name="Flanigan W."/>
            <person name="Grubbs K.J."/>
            <person name="Horn H.A."/>
            <person name="Hoffmann F.M."/>
            <person name="Klassen J.L."/>
            <person name="Knack J.J."/>
            <person name="Lewin G.R."/>
            <person name="McDonald B.R."/>
            <person name="Muller L."/>
            <person name="Melo W.G.P."/>
            <person name="Pinto-Tomas A.A."/>
            <person name="Schmitz A."/>
            <person name="Wendt-Pienkowski E."/>
            <person name="Wildman S."/>
            <person name="Zhao M."/>
            <person name="Zhang F."/>
            <person name="Bugni T.S."/>
            <person name="Andes D.R."/>
            <person name="Pupo M.T."/>
            <person name="Currie C.R."/>
        </authorList>
    </citation>
    <scope>NUCLEOTIDE SEQUENCE [LARGE SCALE GENOMIC DNA]</scope>
    <source>
        <strain evidence="6 7">SID5840</strain>
    </source>
</reference>
<dbReference type="RefSeq" id="WP_161111720.1">
    <property type="nucleotide sequence ID" value="NZ_WWHY01000001.1"/>
</dbReference>
<dbReference type="PANTHER" id="PTHR43046">
    <property type="entry name" value="GDP-MANNOSE MANNOSYL HYDROLASE"/>
    <property type="match status" value="1"/>
</dbReference>
<gene>
    <name evidence="6" type="ORF">GTW20_21835</name>
</gene>
<keyword evidence="3 4" id="KW-0378">Hydrolase</keyword>
<dbReference type="GO" id="GO:0016787">
    <property type="term" value="F:hydrolase activity"/>
    <property type="evidence" value="ECO:0007669"/>
    <property type="project" value="UniProtKB-KW"/>
</dbReference>
<name>A0A7K2IY04_9ACTN</name>
<dbReference type="PROSITE" id="PS00893">
    <property type="entry name" value="NUDIX_BOX"/>
    <property type="match status" value="1"/>
</dbReference>
<dbReference type="InterPro" id="IPR020476">
    <property type="entry name" value="Nudix_hydrolase"/>
</dbReference>
<dbReference type="AlphaFoldDB" id="A0A7K2IY04"/>
<sequence>MGRMESSEGGRGRWSVHGERVIYDSRWVRLGKADITTPSGNRFEHHTVTLPSAAVIAIVDRAGEHVLMSYRHRFVPDVWGWELPGGLLDPEETPEQTAVREALEETGHRVGSVEHVATFEPMIGTVRSPHHVFVGRDAEPVADPTEFDEGVYEWVPLAEVRGLISKGRIQSSGTLIALLHILAS</sequence>
<evidence type="ECO:0000259" key="5">
    <source>
        <dbReference type="PROSITE" id="PS51462"/>
    </source>
</evidence>
<dbReference type="InterPro" id="IPR015797">
    <property type="entry name" value="NUDIX_hydrolase-like_dom_sf"/>
</dbReference>
<protein>
    <submittedName>
        <fullName evidence="6">NUDIX domain-containing protein</fullName>
    </submittedName>
</protein>
<dbReference type="Proteomes" id="UP000467124">
    <property type="component" value="Unassembled WGS sequence"/>
</dbReference>
<evidence type="ECO:0000256" key="3">
    <source>
        <dbReference type="ARBA" id="ARBA00022801"/>
    </source>
</evidence>
<comment type="cofactor">
    <cofactor evidence="1">
        <name>Mg(2+)</name>
        <dbReference type="ChEBI" id="CHEBI:18420"/>
    </cofactor>
</comment>
<dbReference type="PROSITE" id="PS51462">
    <property type="entry name" value="NUDIX"/>
    <property type="match status" value="1"/>
</dbReference>
<dbReference type="InterPro" id="IPR000086">
    <property type="entry name" value="NUDIX_hydrolase_dom"/>
</dbReference>
<evidence type="ECO:0000313" key="6">
    <source>
        <dbReference type="EMBL" id="MYR34823.1"/>
    </source>
</evidence>
<comment type="caution">
    <text evidence="6">The sequence shown here is derived from an EMBL/GenBank/DDBJ whole genome shotgun (WGS) entry which is preliminary data.</text>
</comment>
<dbReference type="PRINTS" id="PR00502">
    <property type="entry name" value="NUDIXFAMILY"/>
</dbReference>
<evidence type="ECO:0000313" key="7">
    <source>
        <dbReference type="Proteomes" id="UP000467124"/>
    </source>
</evidence>
<comment type="similarity">
    <text evidence="2 4">Belongs to the Nudix hydrolase family.</text>
</comment>
<accession>A0A7K2IY04</accession>
<dbReference type="CDD" id="cd03424">
    <property type="entry name" value="NUDIX_ADPRase_Nudt5_UGPPase_Nudt14"/>
    <property type="match status" value="1"/>
</dbReference>
<organism evidence="6 7">
    <name type="scientific">Nocardiopsis alba</name>
    <dbReference type="NCBI Taxonomy" id="53437"/>
    <lineage>
        <taxon>Bacteria</taxon>
        <taxon>Bacillati</taxon>
        <taxon>Actinomycetota</taxon>
        <taxon>Actinomycetes</taxon>
        <taxon>Streptosporangiales</taxon>
        <taxon>Nocardiopsidaceae</taxon>
        <taxon>Nocardiopsis</taxon>
    </lineage>
</organism>
<dbReference type="SUPFAM" id="SSF55811">
    <property type="entry name" value="Nudix"/>
    <property type="match status" value="1"/>
</dbReference>
<dbReference type="Gene3D" id="3.90.79.10">
    <property type="entry name" value="Nucleoside Triphosphate Pyrophosphohydrolase"/>
    <property type="match status" value="1"/>
</dbReference>
<evidence type="ECO:0000256" key="1">
    <source>
        <dbReference type="ARBA" id="ARBA00001946"/>
    </source>
</evidence>
<feature type="domain" description="Nudix hydrolase" evidence="5">
    <location>
        <begin position="49"/>
        <end position="177"/>
    </location>
</feature>
<evidence type="ECO:0000256" key="2">
    <source>
        <dbReference type="ARBA" id="ARBA00005582"/>
    </source>
</evidence>
<dbReference type="PANTHER" id="PTHR43046:SF2">
    <property type="entry name" value="8-OXO-DGTP DIPHOSPHATASE-RELATED"/>
    <property type="match status" value="1"/>
</dbReference>
<dbReference type="EMBL" id="WWHY01000001">
    <property type="protein sequence ID" value="MYR34823.1"/>
    <property type="molecule type" value="Genomic_DNA"/>
</dbReference>
<dbReference type="Pfam" id="PF00293">
    <property type="entry name" value="NUDIX"/>
    <property type="match status" value="1"/>
</dbReference>
<dbReference type="InterPro" id="IPR020084">
    <property type="entry name" value="NUDIX_hydrolase_CS"/>
</dbReference>